<keyword evidence="5 12" id="KW-0378">Hydrolase</keyword>
<feature type="binding site" evidence="12">
    <location>
        <position position="505"/>
    </location>
    <ligand>
        <name>Zn(2+)</name>
        <dbReference type="ChEBI" id="CHEBI:29105"/>
        <label>2</label>
    </ligand>
</feature>
<dbReference type="HOGENOM" id="CLU_013353_4_0_4"/>
<dbReference type="PROSITE" id="PS51194">
    <property type="entry name" value="HELICASE_CTER"/>
    <property type="match status" value="1"/>
</dbReference>
<comment type="cofactor">
    <cofactor evidence="12">
        <name>Zn(2+)</name>
        <dbReference type="ChEBI" id="CHEBI:29105"/>
    </cofactor>
    <text evidence="12">Binds 2 zinc ions per subunit.</text>
</comment>
<comment type="caution">
    <text evidence="15">The sequence shown here is derived from an EMBL/GenBank/DDBJ whole genome shotgun (WGS) entry which is preliminary data.</text>
</comment>
<dbReference type="PANTHER" id="PTHR30580">
    <property type="entry name" value="PRIMOSOMAL PROTEIN N"/>
    <property type="match status" value="1"/>
</dbReference>
<sequence>MFTRYASIARDGVSGCLGRVGIQLLRRILRRDGRRIYAIIRLFLLHGSLKMPCYLKIAVNVPLGLLTYAHPAPLPRGTRVLVPFINKTVVGIVWGEETQPEIATHKIRAVQQVFADEPPLPESWLALIEFTARYYHYPIGQTAFTALPQALRENQAAKIPQPETFYTLNDLGKQQPAPPARSHKKLALWQALFSGCLSLPALKKIHPQAASLINEYAAQNWLAITTQGQPDVPPSAHTLNPEQQTASRQIQAALGQFQPFLLYGITGSGKTEVYFDAMASALAQGRQVLLLLPEINLTPQLLQRVANRFPGLPAAVLHSQTAAGKRSQDYLRAMLGQAKLIIGTRLAVFTPLPDLALIVVDEEHDSSFKQDNELRYHARDLAVWRARQAACPVVLGSATPSLESWHKVQTGAYRLLTLPHRANPRAQLPQIQLLDVRPITLNNGISPLALKMLQDNHTQGGMSLVYLNRRGFAPALFCGDCGHTFGCPHCSAKMVLHQRARQLRCHHCDFRLPIPIACPDCGNQDLTAIGQGTQRIEDTLRTALPQAQIARVDRDSTAHQRDWDDLYAAIHAGKIDILVGTQMLAKGHDFARLNLVIVLNADGSLFSSDFRAPERLFAELMQVSGRAGRAESAGRVLIQTRLPEHPVFAAVRAQDYPLFADHELAQRELFALPPYGFQAAVRADATAQAEAGQFLNDIRDCIAPLLPENVHQFGAVPMQMARLAERERAQIFLESPSRKALHHALNQWEQVLNQYKSGSIRWHIDVDTQEI</sequence>
<dbReference type="GO" id="GO:0003677">
    <property type="term" value="F:DNA binding"/>
    <property type="evidence" value="ECO:0007669"/>
    <property type="project" value="UniProtKB-UniRule"/>
</dbReference>
<dbReference type="Proteomes" id="UP000003009">
    <property type="component" value="Unassembled WGS sequence"/>
</dbReference>
<dbReference type="EC" id="5.6.2.4" evidence="12"/>
<dbReference type="Pfam" id="PF00270">
    <property type="entry name" value="DEAD"/>
    <property type="match status" value="1"/>
</dbReference>
<dbReference type="InterPro" id="IPR040498">
    <property type="entry name" value="PriA_CRR"/>
</dbReference>
<dbReference type="InterPro" id="IPR042115">
    <property type="entry name" value="PriA_3primeBD_sf"/>
</dbReference>
<dbReference type="AlphaFoldDB" id="C4GLU7"/>
<dbReference type="GO" id="GO:0006310">
    <property type="term" value="P:DNA recombination"/>
    <property type="evidence" value="ECO:0007669"/>
    <property type="project" value="InterPro"/>
</dbReference>
<reference evidence="15" key="1">
    <citation type="submission" date="2009-04" db="EMBL/GenBank/DDBJ databases">
        <authorList>
            <person name="Weinstock G."/>
            <person name="Sodergren E."/>
            <person name="Clifton S."/>
            <person name="Fulton L."/>
            <person name="Fulton B."/>
            <person name="Courtney L."/>
            <person name="Fronick C."/>
            <person name="Harrison M."/>
            <person name="Strong C."/>
            <person name="Farmer C."/>
            <person name="Delahaunty K."/>
            <person name="Markovic C."/>
            <person name="Hall O."/>
            <person name="Minx P."/>
            <person name="Tomlinson C."/>
            <person name="Mitreva M."/>
            <person name="Nelson J."/>
            <person name="Hou S."/>
            <person name="Wollam A."/>
            <person name="Pepin K.H."/>
            <person name="Johnson M."/>
            <person name="Bhonagiri V."/>
            <person name="Nash W.E."/>
            <person name="Warren W."/>
            <person name="Chinwalla A."/>
            <person name="Mardis E.R."/>
            <person name="Wilson R.K."/>
        </authorList>
    </citation>
    <scope>NUCLEOTIDE SEQUENCE [LARGE SCALE GENOMIC DNA]</scope>
    <source>
        <strain evidence="15">ATCC 51147</strain>
    </source>
</reference>
<evidence type="ECO:0000256" key="6">
    <source>
        <dbReference type="ARBA" id="ARBA00022806"/>
    </source>
</evidence>
<dbReference type="STRING" id="629741.GCWU000324_02670"/>
<dbReference type="SMART" id="SM00490">
    <property type="entry name" value="HELICc"/>
    <property type="match status" value="1"/>
</dbReference>
<dbReference type="GO" id="GO:0005524">
    <property type="term" value="F:ATP binding"/>
    <property type="evidence" value="ECO:0007669"/>
    <property type="project" value="UniProtKB-UniRule"/>
</dbReference>
<dbReference type="CDD" id="cd17929">
    <property type="entry name" value="DEXHc_priA"/>
    <property type="match status" value="1"/>
</dbReference>
<evidence type="ECO:0000256" key="12">
    <source>
        <dbReference type="HAMAP-Rule" id="MF_00983"/>
    </source>
</evidence>
<keyword evidence="8 12" id="KW-0067">ATP-binding</keyword>
<feature type="binding site" evidence="12">
    <location>
        <position position="521"/>
    </location>
    <ligand>
        <name>Zn(2+)</name>
        <dbReference type="ChEBI" id="CHEBI:29105"/>
        <label>1</label>
    </ligand>
</feature>
<evidence type="ECO:0000256" key="8">
    <source>
        <dbReference type="ARBA" id="ARBA00022840"/>
    </source>
</evidence>
<feature type="binding site" evidence="12">
    <location>
        <position position="487"/>
    </location>
    <ligand>
        <name>Zn(2+)</name>
        <dbReference type="ChEBI" id="CHEBI:29105"/>
        <label>2</label>
    </ligand>
</feature>
<dbReference type="NCBIfam" id="TIGR00595">
    <property type="entry name" value="priA"/>
    <property type="match status" value="1"/>
</dbReference>
<dbReference type="InterPro" id="IPR014001">
    <property type="entry name" value="Helicase_ATP-bd"/>
</dbReference>
<keyword evidence="6 12" id="KW-0347">Helicase</keyword>
<dbReference type="InterPro" id="IPR027417">
    <property type="entry name" value="P-loop_NTPase"/>
</dbReference>
<evidence type="ECO:0000256" key="2">
    <source>
        <dbReference type="ARBA" id="ARBA00022705"/>
    </source>
</evidence>
<dbReference type="SUPFAM" id="SSF52540">
    <property type="entry name" value="P-loop containing nucleoside triphosphate hydrolases"/>
    <property type="match status" value="1"/>
</dbReference>
<dbReference type="GO" id="GO:0008270">
    <property type="term" value="F:zinc ion binding"/>
    <property type="evidence" value="ECO:0007669"/>
    <property type="project" value="UniProtKB-UniRule"/>
</dbReference>
<evidence type="ECO:0000256" key="11">
    <source>
        <dbReference type="ARBA" id="ARBA00048988"/>
    </source>
</evidence>
<dbReference type="InterPro" id="IPR041222">
    <property type="entry name" value="PriA_3primeBD"/>
</dbReference>
<dbReference type="InterPro" id="IPR001650">
    <property type="entry name" value="Helicase_C-like"/>
</dbReference>
<keyword evidence="2 12" id="KW-0235">DNA replication</keyword>
<feature type="binding site" evidence="12">
    <location>
        <position position="490"/>
    </location>
    <ligand>
        <name>Zn(2+)</name>
        <dbReference type="ChEBI" id="CHEBI:29105"/>
        <label>2</label>
    </ligand>
</feature>
<dbReference type="GO" id="GO:0006270">
    <property type="term" value="P:DNA replication initiation"/>
    <property type="evidence" value="ECO:0007669"/>
    <property type="project" value="TreeGrafter"/>
</dbReference>
<dbReference type="InterPro" id="IPR041236">
    <property type="entry name" value="PriA_C"/>
</dbReference>
<keyword evidence="10 12" id="KW-0413">Isomerase</keyword>
<feature type="binding site" evidence="12">
    <location>
        <position position="508"/>
    </location>
    <ligand>
        <name>Zn(2+)</name>
        <dbReference type="ChEBI" id="CHEBI:29105"/>
        <label>2</label>
    </ligand>
</feature>
<keyword evidence="16" id="KW-1185">Reference proteome</keyword>
<dbReference type="Gene3D" id="3.40.50.300">
    <property type="entry name" value="P-loop containing nucleotide triphosphate hydrolases"/>
    <property type="match status" value="2"/>
</dbReference>
<evidence type="ECO:0000256" key="3">
    <source>
        <dbReference type="ARBA" id="ARBA00022723"/>
    </source>
</evidence>
<evidence type="ECO:0000256" key="1">
    <source>
        <dbReference type="ARBA" id="ARBA00022515"/>
    </source>
</evidence>
<feature type="binding site" evidence="12">
    <location>
        <position position="478"/>
    </location>
    <ligand>
        <name>Zn(2+)</name>
        <dbReference type="ChEBI" id="CHEBI:29105"/>
        <label>1</label>
    </ligand>
</feature>
<protein>
    <recommendedName>
        <fullName evidence="12">Replication restart protein PriA</fullName>
    </recommendedName>
    <alternativeName>
        <fullName evidence="12">ATP-dependent DNA helicase PriA</fullName>
        <ecNumber evidence="12">5.6.2.4</ecNumber>
    </alternativeName>
    <alternativeName>
        <fullName evidence="12">DNA 3'-5' helicase PriA</fullName>
    </alternativeName>
</protein>
<evidence type="ECO:0000256" key="5">
    <source>
        <dbReference type="ARBA" id="ARBA00022801"/>
    </source>
</evidence>
<dbReference type="PANTHER" id="PTHR30580:SF0">
    <property type="entry name" value="PRIMOSOMAL PROTEIN N"/>
    <property type="match status" value="1"/>
</dbReference>
<dbReference type="HAMAP" id="MF_00983">
    <property type="entry name" value="PriA"/>
    <property type="match status" value="1"/>
</dbReference>
<accession>C4GLU7</accession>
<evidence type="ECO:0000259" key="14">
    <source>
        <dbReference type="PROSITE" id="PS51194"/>
    </source>
</evidence>
<evidence type="ECO:0000256" key="10">
    <source>
        <dbReference type="ARBA" id="ARBA00023235"/>
    </source>
</evidence>
<comment type="function">
    <text evidence="12">Initiates the restart of stalled replication forks, which reloads the replicative helicase on sites other than the origin of replication. Recognizes and binds to abandoned replication forks and remodels them to uncover a helicase loading site. Promotes assembly of the primosome at these replication forks.</text>
</comment>
<dbReference type="GO" id="GO:0016887">
    <property type="term" value="F:ATP hydrolysis activity"/>
    <property type="evidence" value="ECO:0007669"/>
    <property type="project" value="RHEA"/>
</dbReference>
<evidence type="ECO:0000313" key="15">
    <source>
        <dbReference type="EMBL" id="EEP67098.1"/>
    </source>
</evidence>
<dbReference type="Pfam" id="PF18319">
    <property type="entry name" value="Zn_ribbon_PriA"/>
    <property type="match status" value="1"/>
</dbReference>
<keyword evidence="1 12" id="KW-0639">Primosome</keyword>
<dbReference type="Pfam" id="PF00271">
    <property type="entry name" value="Helicase_C"/>
    <property type="match status" value="1"/>
</dbReference>
<feature type="binding site" evidence="12">
    <location>
        <position position="518"/>
    </location>
    <ligand>
        <name>Zn(2+)</name>
        <dbReference type="ChEBI" id="CHEBI:29105"/>
        <label>1</label>
    </ligand>
</feature>
<evidence type="ECO:0000256" key="7">
    <source>
        <dbReference type="ARBA" id="ARBA00022833"/>
    </source>
</evidence>
<evidence type="ECO:0000256" key="9">
    <source>
        <dbReference type="ARBA" id="ARBA00023125"/>
    </source>
</evidence>
<dbReference type="SMART" id="SM00487">
    <property type="entry name" value="DEXDc"/>
    <property type="match status" value="1"/>
</dbReference>
<dbReference type="GO" id="GO:1990077">
    <property type="term" value="C:primosome complex"/>
    <property type="evidence" value="ECO:0007669"/>
    <property type="project" value="UniProtKB-UniRule"/>
</dbReference>
<dbReference type="EMBL" id="ACJW02000005">
    <property type="protein sequence ID" value="EEP67098.1"/>
    <property type="molecule type" value="Genomic_DNA"/>
</dbReference>
<dbReference type="PROSITE" id="PS51192">
    <property type="entry name" value="HELICASE_ATP_BIND_1"/>
    <property type="match status" value="1"/>
</dbReference>
<dbReference type="GO" id="GO:0006269">
    <property type="term" value="P:DNA replication, synthesis of primer"/>
    <property type="evidence" value="ECO:0007669"/>
    <property type="project" value="UniProtKB-KW"/>
</dbReference>
<comment type="catalytic activity">
    <reaction evidence="11 12">
        <text>ATP + H2O = ADP + phosphate + H(+)</text>
        <dbReference type="Rhea" id="RHEA:13065"/>
        <dbReference type="ChEBI" id="CHEBI:15377"/>
        <dbReference type="ChEBI" id="CHEBI:15378"/>
        <dbReference type="ChEBI" id="CHEBI:30616"/>
        <dbReference type="ChEBI" id="CHEBI:43474"/>
        <dbReference type="ChEBI" id="CHEBI:456216"/>
        <dbReference type="EC" id="5.6.2.4"/>
    </reaction>
</comment>
<keyword evidence="4 12" id="KW-0547">Nucleotide-binding</keyword>
<evidence type="ECO:0000256" key="4">
    <source>
        <dbReference type="ARBA" id="ARBA00022741"/>
    </source>
</evidence>
<dbReference type="FunFam" id="3.40.50.300:FF:000489">
    <property type="entry name" value="Primosome assembly protein PriA"/>
    <property type="match status" value="1"/>
</dbReference>
<dbReference type="InterPro" id="IPR037274">
    <property type="entry name" value="Znf_CHY_sf"/>
</dbReference>
<dbReference type="CDD" id="cd18804">
    <property type="entry name" value="SF2_C_priA"/>
    <property type="match status" value="1"/>
</dbReference>
<comment type="similarity">
    <text evidence="12">Belongs to the helicase family. PriA subfamily.</text>
</comment>
<dbReference type="Gene3D" id="3.40.1440.60">
    <property type="entry name" value="PriA, 3(prime) DNA-binding domain"/>
    <property type="match status" value="1"/>
</dbReference>
<dbReference type="Pfam" id="PF18074">
    <property type="entry name" value="PriA_C"/>
    <property type="match status" value="1"/>
</dbReference>
<dbReference type="GO" id="GO:0043138">
    <property type="term" value="F:3'-5' DNA helicase activity"/>
    <property type="evidence" value="ECO:0007669"/>
    <property type="project" value="UniProtKB-EC"/>
</dbReference>
<name>C4GLU7_9NEIS</name>
<gene>
    <name evidence="12 15" type="primary">priA</name>
    <name evidence="15" type="ORF">GCWU000324_02670</name>
</gene>
<dbReference type="SUPFAM" id="SSF161219">
    <property type="entry name" value="CHY zinc finger-like"/>
    <property type="match status" value="1"/>
</dbReference>
<feature type="binding site" evidence="12">
    <location>
        <position position="481"/>
    </location>
    <ligand>
        <name>Zn(2+)</name>
        <dbReference type="ChEBI" id="CHEBI:29105"/>
        <label>1</label>
    </ligand>
</feature>
<proteinExistence type="inferred from homology"/>
<evidence type="ECO:0000313" key="16">
    <source>
        <dbReference type="Proteomes" id="UP000003009"/>
    </source>
</evidence>
<comment type="subunit">
    <text evidence="12">Component of the replication restart primosome.</text>
</comment>
<dbReference type="InterPro" id="IPR005259">
    <property type="entry name" value="PriA"/>
</dbReference>
<dbReference type="NCBIfam" id="NF004067">
    <property type="entry name" value="PRK05580.1-4"/>
    <property type="match status" value="1"/>
</dbReference>
<dbReference type="InterPro" id="IPR011545">
    <property type="entry name" value="DEAD/DEAH_box_helicase_dom"/>
</dbReference>
<feature type="domain" description="Helicase ATP-binding" evidence="13">
    <location>
        <begin position="251"/>
        <end position="418"/>
    </location>
</feature>
<dbReference type="GO" id="GO:0006302">
    <property type="term" value="P:double-strand break repair"/>
    <property type="evidence" value="ECO:0007669"/>
    <property type="project" value="InterPro"/>
</dbReference>
<keyword evidence="7 12" id="KW-0862">Zinc</keyword>
<evidence type="ECO:0000259" key="13">
    <source>
        <dbReference type="PROSITE" id="PS51192"/>
    </source>
</evidence>
<keyword evidence="3 12" id="KW-0479">Metal-binding</keyword>
<dbReference type="Pfam" id="PF17764">
    <property type="entry name" value="PriA_3primeBD"/>
    <property type="match status" value="1"/>
</dbReference>
<keyword evidence="9 12" id="KW-0238">DNA-binding</keyword>
<organism evidence="15 16">
    <name type="scientific">Kingella oralis ATCC 51147</name>
    <dbReference type="NCBI Taxonomy" id="629741"/>
    <lineage>
        <taxon>Bacteria</taxon>
        <taxon>Pseudomonadati</taxon>
        <taxon>Pseudomonadota</taxon>
        <taxon>Betaproteobacteria</taxon>
        <taxon>Neisseriales</taxon>
        <taxon>Neisseriaceae</taxon>
        <taxon>Kingella</taxon>
    </lineage>
</organism>
<comment type="catalytic activity">
    <reaction evidence="12">
        <text>Couples ATP hydrolysis with the unwinding of duplex DNA by translocating in the 3'-5' direction.</text>
        <dbReference type="EC" id="5.6.2.4"/>
    </reaction>
</comment>
<feature type="domain" description="Helicase C-terminal" evidence="14">
    <location>
        <begin position="513"/>
        <end position="670"/>
    </location>
</feature>